<evidence type="ECO:0000256" key="1">
    <source>
        <dbReference type="ARBA" id="ARBA00004496"/>
    </source>
</evidence>
<proteinExistence type="predicted"/>
<organism evidence="6 7">
    <name type="scientific">Limulus polyphemus</name>
    <name type="common">Atlantic horseshoe crab</name>
    <dbReference type="NCBI Taxonomy" id="6850"/>
    <lineage>
        <taxon>Eukaryota</taxon>
        <taxon>Metazoa</taxon>
        <taxon>Ecdysozoa</taxon>
        <taxon>Arthropoda</taxon>
        <taxon>Chelicerata</taxon>
        <taxon>Merostomata</taxon>
        <taxon>Xiphosura</taxon>
        <taxon>Limulidae</taxon>
        <taxon>Limulus</taxon>
    </lineage>
</organism>
<accession>A0ABM1BM10</accession>
<feature type="region of interest" description="Disordered" evidence="4">
    <location>
        <begin position="1"/>
        <end position="60"/>
    </location>
</feature>
<dbReference type="InterPro" id="IPR016024">
    <property type="entry name" value="ARM-type_fold"/>
</dbReference>
<dbReference type="GeneID" id="106468806"/>
<dbReference type="PANTHER" id="PTHR23254:SF15">
    <property type="entry name" value="POLYADENYLATE-BINDING PROTEIN-INTERACTING PROTEIN 1"/>
    <property type="match status" value="1"/>
</dbReference>
<dbReference type="InterPro" id="IPR051367">
    <property type="entry name" value="mRNA_TranslReg/HistoneTransl"/>
</dbReference>
<dbReference type="PANTHER" id="PTHR23254">
    <property type="entry name" value="EIF4G DOMAIN PROTEIN"/>
    <property type="match status" value="1"/>
</dbReference>
<dbReference type="Proteomes" id="UP000694941">
    <property type="component" value="Unplaced"/>
</dbReference>
<evidence type="ECO:0000256" key="4">
    <source>
        <dbReference type="SAM" id="MobiDB-lite"/>
    </source>
</evidence>
<feature type="domain" description="MIF4G" evidence="5">
    <location>
        <begin position="175"/>
        <end position="329"/>
    </location>
</feature>
<dbReference type="Pfam" id="PF02854">
    <property type="entry name" value="MIF4G"/>
    <property type="match status" value="1"/>
</dbReference>
<feature type="compositionally biased region" description="Basic and acidic residues" evidence="4">
    <location>
        <begin position="16"/>
        <end position="27"/>
    </location>
</feature>
<reference evidence="7" key="1">
    <citation type="submission" date="2025-08" db="UniProtKB">
        <authorList>
            <consortium name="RefSeq"/>
        </authorList>
    </citation>
    <scope>IDENTIFICATION</scope>
    <source>
        <tissue evidence="7">Muscle</tissue>
    </source>
</reference>
<dbReference type="SUPFAM" id="SSF48371">
    <property type="entry name" value="ARM repeat"/>
    <property type="match status" value="1"/>
</dbReference>
<evidence type="ECO:0000256" key="3">
    <source>
        <dbReference type="ARBA" id="ARBA00022845"/>
    </source>
</evidence>
<dbReference type="InterPro" id="IPR003890">
    <property type="entry name" value="MIF4G-like_typ-3"/>
</dbReference>
<protein>
    <submittedName>
        <fullName evidence="7">Polyadenylate-binding protein-interacting protein 1-like</fullName>
    </submittedName>
</protein>
<keyword evidence="6" id="KW-1185">Reference proteome</keyword>
<dbReference type="Gene3D" id="1.25.40.180">
    <property type="match status" value="1"/>
</dbReference>
<dbReference type="RefSeq" id="XP_013784698.1">
    <property type="nucleotide sequence ID" value="XM_013929244.2"/>
</dbReference>
<evidence type="ECO:0000313" key="6">
    <source>
        <dbReference type="Proteomes" id="UP000694941"/>
    </source>
</evidence>
<evidence type="ECO:0000313" key="7">
    <source>
        <dbReference type="RefSeq" id="XP_013784698.1"/>
    </source>
</evidence>
<keyword evidence="2" id="KW-0963">Cytoplasm</keyword>
<evidence type="ECO:0000256" key="2">
    <source>
        <dbReference type="ARBA" id="ARBA00022490"/>
    </source>
</evidence>
<name>A0ABM1BM10_LIMPO</name>
<sequence length="330" mass="36584">MEGGGDSPMRGRGRLFPKEREDLRRPFIDVGVESSDKPNARPNVLQSSVPEKVVSSNSSSTLGNVIDSGSNITVSQNAVHPPAVMPNIDITGINSFQSASSGDFNTSNAPPISLVKATNSSLSPFAREFVPRNSLKQSFVPYPEYQEEMSDSHEPGSWFNADGYPVLELREFVYEVTLNPGKYDSLVLGLVETLQSSIADEETMRAVANTIFDQAITEPNFRYNAARLCNHLTQSLNFFFGSFRYFLLQRCQQEHKRSKELVTASDGGSYLRGFTIFIGELFSQIEVTVGDVKEKLWIFGIALTELLDVLLSNPTEDNLKCVCQVLKVVF</sequence>
<keyword evidence="3" id="KW-0810">Translation regulation</keyword>
<gene>
    <name evidence="7" type="primary">LOC106468806</name>
</gene>
<evidence type="ECO:0000259" key="5">
    <source>
        <dbReference type="Pfam" id="PF02854"/>
    </source>
</evidence>
<comment type="subcellular location">
    <subcellularLocation>
        <location evidence="1">Cytoplasm</location>
    </subcellularLocation>
</comment>
<feature type="compositionally biased region" description="Polar residues" evidence="4">
    <location>
        <begin position="44"/>
        <end position="60"/>
    </location>
</feature>